<feature type="transmembrane region" description="Helical" evidence="1">
    <location>
        <begin position="12"/>
        <end position="39"/>
    </location>
</feature>
<evidence type="ECO:0000256" key="1">
    <source>
        <dbReference type="SAM" id="Phobius"/>
    </source>
</evidence>
<keyword evidence="1" id="KW-0812">Transmembrane</keyword>
<dbReference type="Proteomes" id="UP000193144">
    <property type="component" value="Unassembled WGS sequence"/>
</dbReference>
<protein>
    <submittedName>
        <fullName evidence="2">Uncharacterized protein</fullName>
    </submittedName>
</protein>
<name>A0A1Y1YQY1_9PLEO</name>
<comment type="caution">
    <text evidence="2">The sequence shown here is derived from an EMBL/GenBank/DDBJ whole genome shotgun (WGS) entry which is preliminary data.</text>
</comment>
<keyword evidence="1" id="KW-1133">Transmembrane helix</keyword>
<reference evidence="2 3" key="1">
    <citation type="submission" date="2016-07" db="EMBL/GenBank/DDBJ databases">
        <title>Pervasive Adenine N6-methylation of Active Genes in Fungi.</title>
        <authorList>
            <consortium name="DOE Joint Genome Institute"/>
            <person name="Mondo S.J."/>
            <person name="Dannebaum R.O."/>
            <person name="Kuo R.C."/>
            <person name="Labutti K."/>
            <person name="Haridas S."/>
            <person name="Kuo A."/>
            <person name="Salamov A."/>
            <person name="Ahrendt S.R."/>
            <person name="Lipzen A."/>
            <person name="Sullivan W."/>
            <person name="Andreopoulos W.B."/>
            <person name="Clum A."/>
            <person name="Lindquist E."/>
            <person name="Daum C."/>
            <person name="Ramamoorthy G.K."/>
            <person name="Gryganskyi A."/>
            <person name="Culley D."/>
            <person name="Magnuson J.K."/>
            <person name="James T.Y."/>
            <person name="O'Malley M.A."/>
            <person name="Stajich J.E."/>
            <person name="Spatafora J.W."/>
            <person name="Visel A."/>
            <person name="Grigoriev I.V."/>
        </authorList>
    </citation>
    <scope>NUCLEOTIDE SEQUENCE [LARGE SCALE GENOMIC DNA]</scope>
    <source>
        <strain evidence="2 3">CBS 115471</strain>
    </source>
</reference>
<dbReference type="STRING" id="1231657.A0A1Y1YQY1"/>
<keyword evidence="3" id="KW-1185">Reference proteome</keyword>
<sequence>MLKIQEFEVSTVAGLIAAGVFLVHLVLPTFIPLILVGLLGKENTAATWSVIGRTLHASPWPTILRTETAGVQGVRGSVRTVALFQSFLLLLLSIASIVTPLGLYQTIIANDHPTEEPFSYVNDTSSFGFGTLPRRNDMGLSRMCWGSIRPKVCPWSNTTIIETRNSTTYTADLPIGYDVRIPKNITEIYSAGLSDFNASVSSVFDIQWRTYKKVLVDEFLQDNRSYLVGDYRHLQSIALNDRLEAIEGLIVDTRAGMVGFRNHTLPPYLPHGSTWSEDLLFIEPETQCVDLNITLDFNIPISTTSKNAENLVITDRGGFSSFSKDIPTYDSNTSWANANLRDRAYFAAWFSNVYSMFYLNITNPKRPPFSTRFQYVNSSIGSRFPISDNETIGAFRVSYDQMRTTHEFGEFLNLPDTFFNRTPISNSSSSYANPFKIYQSNFTDIATACSGSDGFNYANMSNIAVSCGMVYGAARRKDGTASLFFDPGSEWMMPLYSCASASKASIKTVEFAFNGTAGLQSLKVLGIKPKSYAKDDDKPLWGVEKLQMLLQDVNPVWGITTPEHANHPNISTARQEYLYLPGFTDSISSSPTQGSQNFAGVDFYSHSMGVAYQMTDISDNDYYGIPDYTGKSNLAMYFRWQEMSRNSSSAAKIINLIWTDIAANAVVGTKSQLPPEPLHNLGKRDEAKGGEVLVTVYTRRIRFHPVYGIPAFLVLALGCVVALACLVLVIIGRATPSSMRHALDQTSAGRLLTTFLYTNDCPPGASRANWIRLVGRKGIHLGGPYPLATDGTSGVALGSVVSALGNTHLAESNYGKTDDVGISLQSMPSPHAYSPVHGDQVNSYNYYNHGNNSINNSQYGYAPASSGGFNFRSSGYTEYRSGPVSPLLEDKR</sequence>
<feature type="transmembrane region" description="Helical" evidence="1">
    <location>
        <begin position="707"/>
        <end position="731"/>
    </location>
</feature>
<dbReference type="AlphaFoldDB" id="A0A1Y1YQY1"/>
<feature type="transmembrane region" description="Helical" evidence="1">
    <location>
        <begin position="81"/>
        <end position="104"/>
    </location>
</feature>
<accession>A0A1Y1YQY1</accession>
<dbReference type="OrthoDB" id="3034003at2759"/>
<evidence type="ECO:0000313" key="3">
    <source>
        <dbReference type="Proteomes" id="UP000193144"/>
    </source>
</evidence>
<evidence type="ECO:0000313" key="2">
    <source>
        <dbReference type="EMBL" id="ORY00451.1"/>
    </source>
</evidence>
<organism evidence="2 3">
    <name type="scientific">Clohesyomyces aquaticus</name>
    <dbReference type="NCBI Taxonomy" id="1231657"/>
    <lineage>
        <taxon>Eukaryota</taxon>
        <taxon>Fungi</taxon>
        <taxon>Dikarya</taxon>
        <taxon>Ascomycota</taxon>
        <taxon>Pezizomycotina</taxon>
        <taxon>Dothideomycetes</taxon>
        <taxon>Pleosporomycetidae</taxon>
        <taxon>Pleosporales</taxon>
        <taxon>Lindgomycetaceae</taxon>
        <taxon>Clohesyomyces</taxon>
    </lineage>
</organism>
<gene>
    <name evidence="2" type="ORF">BCR34DRAFT_111786</name>
</gene>
<proteinExistence type="predicted"/>
<dbReference type="EMBL" id="MCFA01000183">
    <property type="protein sequence ID" value="ORY00451.1"/>
    <property type="molecule type" value="Genomic_DNA"/>
</dbReference>
<keyword evidence="1" id="KW-0472">Membrane</keyword>